<dbReference type="GO" id="GO:0050897">
    <property type="term" value="F:cobalt ion binding"/>
    <property type="evidence" value="ECO:0007669"/>
    <property type="project" value="EnsemblPlants"/>
</dbReference>
<name>A0A087GUZ5_ARAAL</name>
<feature type="compositionally biased region" description="Low complexity" evidence="1">
    <location>
        <begin position="50"/>
        <end position="72"/>
    </location>
</feature>
<gene>
    <name evidence="2" type="ordered locus">AALP_Aa5g048100</name>
</gene>
<dbReference type="GO" id="GO:0016151">
    <property type="term" value="F:nickel cation binding"/>
    <property type="evidence" value="ECO:0007669"/>
    <property type="project" value="EnsemblPlants"/>
</dbReference>
<dbReference type="Proteomes" id="UP000029120">
    <property type="component" value="Chromosome 5"/>
</dbReference>
<dbReference type="GO" id="GO:0008270">
    <property type="term" value="F:zinc ion binding"/>
    <property type="evidence" value="ECO:0007669"/>
    <property type="project" value="EnsemblPlants"/>
</dbReference>
<dbReference type="OrthoDB" id="1111369at2759"/>
<feature type="compositionally biased region" description="Low complexity" evidence="1">
    <location>
        <begin position="181"/>
        <end position="191"/>
    </location>
</feature>
<reference evidence="3" key="1">
    <citation type="journal article" date="2015" name="Nat. Plants">
        <title>Genome expansion of Arabis alpina linked with retrotransposition and reduced symmetric DNA methylation.</title>
        <authorList>
            <person name="Willing E.M."/>
            <person name="Rawat V."/>
            <person name="Mandakova T."/>
            <person name="Maumus F."/>
            <person name="James G.V."/>
            <person name="Nordstroem K.J."/>
            <person name="Becker C."/>
            <person name="Warthmann N."/>
            <person name="Chica C."/>
            <person name="Szarzynska B."/>
            <person name="Zytnicki M."/>
            <person name="Albani M.C."/>
            <person name="Kiefer C."/>
            <person name="Bergonzi S."/>
            <person name="Castaings L."/>
            <person name="Mateos J.L."/>
            <person name="Berns M.C."/>
            <person name="Bujdoso N."/>
            <person name="Piofczyk T."/>
            <person name="de Lorenzo L."/>
            <person name="Barrero-Sicilia C."/>
            <person name="Mateos I."/>
            <person name="Piednoel M."/>
            <person name="Hagmann J."/>
            <person name="Chen-Min-Tao R."/>
            <person name="Iglesias-Fernandez R."/>
            <person name="Schuster S.C."/>
            <person name="Alonso-Blanco C."/>
            <person name="Roudier F."/>
            <person name="Carbonero P."/>
            <person name="Paz-Ares J."/>
            <person name="Davis S.J."/>
            <person name="Pecinka A."/>
            <person name="Quesneville H."/>
            <person name="Colot V."/>
            <person name="Lysak M.A."/>
            <person name="Weigel D."/>
            <person name="Coupland G."/>
            <person name="Schneeberger K."/>
        </authorList>
    </citation>
    <scope>NUCLEOTIDE SEQUENCE [LARGE SCALE GENOMIC DNA]</scope>
    <source>
        <strain evidence="3">cv. Pajares</strain>
    </source>
</reference>
<keyword evidence="3" id="KW-1185">Reference proteome</keyword>
<evidence type="ECO:0000313" key="3">
    <source>
        <dbReference type="Proteomes" id="UP000029120"/>
    </source>
</evidence>
<dbReference type="AlphaFoldDB" id="A0A087GUZ5"/>
<dbReference type="GO" id="GO:0003723">
    <property type="term" value="F:RNA binding"/>
    <property type="evidence" value="ECO:0007669"/>
    <property type="project" value="EnsemblPlants"/>
</dbReference>
<dbReference type="EMBL" id="CM002873">
    <property type="protein sequence ID" value="KFK33697.1"/>
    <property type="molecule type" value="Genomic_DNA"/>
</dbReference>
<dbReference type="GO" id="GO:0140694">
    <property type="term" value="P:membraneless organelle assembly"/>
    <property type="evidence" value="ECO:0007669"/>
    <property type="project" value="EnsemblPlants"/>
</dbReference>
<feature type="compositionally biased region" description="Polar residues" evidence="1">
    <location>
        <begin position="35"/>
        <end position="47"/>
    </location>
</feature>
<dbReference type="GO" id="GO:0140691">
    <property type="term" value="F:RNA folding chaperone"/>
    <property type="evidence" value="ECO:0007669"/>
    <property type="project" value="EnsemblPlants"/>
</dbReference>
<protein>
    <submittedName>
        <fullName evidence="2">Uncharacterized protein</fullName>
    </submittedName>
</protein>
<dbReference type="GO" id="GO:0140693">
    <property type="term" value="F:molecular condensate scaffold activity"/>
    <property type="evidence" value="ECO:0007669"/>
    <property type="project" value="EnsemblPlants"/>
</dbReference>
<evidence type="ECO:0000313" key="2">
    <source>
        <dbReference type="EMBL" id="KFK33697.1"/>
    </source>
</evidence>
<proteinExistence type="predicted"/>
<evidence type="ECO:0000256" key="1">
    <source>
        <dbReference type="SAM" id="MobiDB-lite"/>
    </source>
</evidence>
<organism evidence="2 3">
    <name type="scientific">Arabis alpina</name>
    <name type="common">Alpine rock-cress</name>
    <dbReference type="NCBI Taxonomy" id="50452"/>
    <lineage>
        <taxon>Eukaryota</taxon>
        <taxon>Viridiplantae</taxon>
        <taxon>Streptophyta</taxon>
        <taxon>Embryophyta</taxon>
        <taxon>Tracheophyta</taxon>
        <taxon>Spermatophyta</taxon>
        <taxon>Magnoliopsida</taxon>
        <taxon>eudicotyledons</taxon>
        <taxon>Gunneridae</taxon>
        <taxon>Pentapetalae</taxon>
        <taxon>rosids</taxon>
        <taxon>malvids</taxon>
        <taxon>Brassicales</taxon>
        <taxon>Brassicaceae</taxon>
        <taxon>Arabideae</taxon>
        <taxon>Arabis</taxon>
    </lineage>
</organism>
<feature type="compositionally biased region" description="Basic residues" evidence="1">
    <location>
        <begin position="159"/>
        <end position="172"/>
    </location>
</feature>
<dbReference type="Gramene" id="KFK33697">
    <property type="protein sequence ID" value="KFK33697"/>
    <property type="gene ID" value="AALP_AA5G048100"/>
</dbReference>
<dbReference type="GO" id="GO:1903135">
    <property type="term" value="F:cupric ion binding"/>
    <property type="evidence" value="ECO:0007669"/>
    <property type="project" value="EnsemblPlants"/>
</dbReference>
<accession>A0A087GUZ5</accession>
<sequence>MQYYETTREKDYYEVAQGQRHEGYGQGQNHQGYGLNSQGYGQSQNHQGHGLNNPGYGLNNPGYGLNNQGYGQSQTKPVYGHSPTLNHRSHGGFLDGLFKGQNGQKSQGGLGSFLGQRKSNDEVTKSHGHGKLLGQHQKKTHETDKGMNGLGMFINNGEKKHKKKDGLKKKKNKDGNGSGSGNESSSSSDSD</sequence>
<feature type="region of interest" description="Disordered" evidence="1">
    <location>
        <begin position="22"/>
        <end position="191"/>
    </location>
</feature>
<dbReference type="OMA" id="DYYEVAQ"/>